<feature type="transmembrane region" description="Helical" evidence="1">
    <location>
        <begin position="7"/>
        <end position="32"/>
    </location>
</feature>
<feature type="transmembrane region" description="Helical" evidence="1">
    <location>
        <begin position="44"/>
        <end position="67"/>
    </location>
</feature>
<feature type="transmembrane region" description="Helical" evidence="1">
    <location>
        <begin position="103"/>
        <end position="124"/>
    </location>
</feature>
<evidence type="ECO:0000256" key="1">
    <source>
        <dbReference type="SAM" id="Phobius"/>
    </source>
</evidence>
<feature type="transmembrane region" description="Helical" evidence="1">
    <location>
        <begin position="74"/>
        <end position="91"/>
    </location>
</feature>
<organism evidence="2 3">
    <name type="scientific">Mangrovivirga cuniculi</name>
    <dbReference type="NCBI Taxonomy" id="2715131"/>
    <lineage>
        <taxon>Bacteria</taxon>
        <taxon>Pseudomonadati</taxon>
        <taxon>Bacteroidota</taxon>
        <taxon>Cytophagia</taxon>
        <taxon>Cytophagales</taxon>
        <taxon>Mangrovivirgaceae</taxon>
        <taxon>Mangrovivirga</taxon>
    </lineage>
</organism>
<keyword evidence="3" id="KW-1185">Reference proteome</keyword>
<evidence type="ECO:0000313" key="2">
    <source>
        <dbReference type="EMBL" id="QCK16236.1"/>
    </source>
</evidence>
<dbReference type="RefSeq" id="WP_137091830.1">
    <property type="nucleotide sequence ID" value="NZ_CP028923.1"/>
</dbReference>
<keyword evidence="1" id="KW-0472">Membrane</keyword>
<reference evidence="2 3" key="1">
    <citation type="submission" date="2018-04" db="EMBL/GenBank/DDBJ databases">
        <title>Complete genome uncultured novel isolate.</title>
        <authorList>
            <person name="Merlino G."/>
        </authorList>
    </citation>
    <scope>NUCLEOTIDE SEQUENCE [LARGE SCALE GENOMIC DNA]</scope>
    <source>
        <strain evidence="3">R1DC9</strain>
    </source>
</reference>
<dbReference type="AlphaFoldDB" id="A0A4D7JVN5"/>
<proteinExistence type="predicted"/>
<dbReference type="Proteomes" id="UP000298616">
    <property type="component" value="Chromosome"/>
</dbReference>
<sequence length="144" mass="16378">MKIAGKIIIVILVLISSYPATLVLNLIAVLTYESVFIEPVNNKLLFISIPLAITYGLAVQSFTIWATNMVTAKVFNWIYTLLVFGFVTFMLSSNARELIFRDLSMFSLFIIMIFIGVGAWLRVLKIIDNRFKKTKTESDILDMK</sequence>
<name>A0A4D7JVN5_9BACT</name>
<dbReference type="EMBL" id="CP028923">
    <property type="protein sequence ID" value="QCK16236.1"/>
    <property type="molecule type" value="Genomic_DNA"/>
</dbReference>
<gene>
    <name evidence="2" type="ORF">DCC35_16555</name>
</gene>
<evidence type="ECO:0000313" key="3">
    <source>
        <dbReference type="Proteomes" id="UP000298616"/>
    </source>
</evidence>
<keyword evidence="1" id="KW-0812">Transmembrane</keyword>
<dbReference type="KEGG" id="fpf:DCC35_16555"/>
<keyword evidence="1" id="KW-1133">Transmembrane helix</keyword>
<protein>
    <submittedName>
        <fullName evidence="2">Uncharacterized protein</fullName>
    </submittedName>
</protein>
<accession>A0A4D7JVN5</accession>